<organism evidence="2 3">
    <name type="scientific">Tautonia plasticadhaerens</name>
    <dbReference type="NCBI Taxonomy" id="2527974"/>
    <lineage>
        <taxon>Bacteria</taxon>
        <taxon>Pseudomonadati</taxon>
        <taxon>Planctomycetota</taxon>
        <taxon>Planctomycetia</taxon>
        <taxon>Isosphaerales</taxon>
        <taxon>Isosphaeraceae</taxon>
        <taxon>Tautonia</taxon>
    </lineage>
</organism>
<name>A0A518H5L5_9BACT</name>
<dbReference type="Proteomes" id="UP000317835">
    <property type="component" value="Chromosome"/>
</dbReference>
<dbReference type="AlphaFoldDB" id="A0A518H5L5"/>
<keyword evidence="3" id="KW-1185">Reference proteome</keyword>
<dbReference type="EMBL" id="CP036426">
    <property type="protein sequence ID" value="QDV36122.1"/>
    <property type="molecule type" value="Genomic_DNA"/>
</dbReference>
<evidence type="ECO:0000313" key="2">
    <source>
        <dbReference type="EMBL" id="QDV36122.1"/>
    </source>
</evidence>
<feature type="compositionally biased region" description="Basic and acidic residues" evidence="1">
    <location>
        <begin position="11"/>
        <end position="31"/>
    </location>
</feature>
<sequence length="92" mass="10194">MPLERGLASADHQHAERGAVDGEGRRVDRDRGPGELIAMRLRHGQCILLRGPCRPEWLVNGPPISHHKQRRQSVHLSLPDPGIVPPSPRPTP</sequence>
<proteinExistence type="predicted"/>
<dbReference type="KEGG" id="tpla:ElP_40360"/>
<feature type="region of interest" description="Disordered" evidence="1">
    <location>
        <begin position="61"/>
        <end position="92"/>
    </location>
</feature>
<feature type="compositionally biased region" description="Pro residues" evidence="1">
    <location>
        <begin position="82"/>
        <end position="92"/>
    </location>
</feature>
<evidence type="ECO:0000256" key="1">
    <source>
        <dbReference type="SAM" id="MobiDB-lite"/>
    </source>
</evidence>
<protein>
    <submittedName>
        <fullName evidence="2">Uncharacterized protein</fullName>
    </submittedName>
</protein>
<evidence type="ECO:0000313" key="3">
    <source>
        <dbReference type="Proteomes" id="UP000317835"/>
    </source>
</evidence>
<accession>A0A518H5L5</accession>
<gene>
    <name evidence="2" type="ORF">ElP_40360</name>
</gene>
<reference evidence="2 3" key="1">
    <citation type="submission" date="2019-02" db="EMBL/GenBank/DDBJ databases">
        <title>Deep-cultivation of Planctomycetes and their phenomic and genomic characterization uncovers novel biology.</title>
        <authorList>
            <person name="Wiegand S."/>
            <person name="Jogler M."/>
            <person name="Boedeker C."/>
            <person name="Pinto D."/>
            <person name="Vollmers J."/>
            <person name="Rivas-Marin E."/>
            <person name="Kohn T."/>
            <person name="Peeters S.H."/>
            <person name="Heuer A."/>
            <person name="Rast P."/>
            <person name="Oberbeckmann S."/>
            <person name="Bunk B."/>
            <person name="Jeske O."/>
            <person name="Meyerdierks A."/>
            <person name="Storesund J.E."/>
            <person name="Kallscheuer N."/>
            <person name="Luecker S."/>
            <person name="Lage O.M."/>
            <person name="Pohl T."/>
            <person name="Merkel B.J."/>
            <person name="Hornburger P."/>
            <person name="Mueller R.-W."/>
            <person name="Bruemmer F."/>
            <person name="Labrenz M."/>
            <person name="Spormann A.M."/>
            <person name="Op den Camp H."/>
            <person name="Overmann J."/>
            <person name="Amann R."/>
            <person name="Jetten M.S.M."/>
            <person name="Mascher T."/>
            <person name="Medema M.H."/>
            <person name="Devos D.P."/>
            <person name="Kaster A.-K."/>
            <person name="Ovreas L."/>
            <person name="Rohde M."/>
            <person name="Galperin M.Y."/>
            <person name="Jogler C."/>
        </authorList>
    </citation>
    <scope>NUCLEOTIDE SEQUENCE [LARGE SCALE GENOMIC DNA]</scope>
    <source>
        <strain evidence="2 3">ElP</strain>
    </source>
</reference>
<feature type="region of interest" description="Disordered" evidence="1">
    <location>
        <begin position="1"/>
        <end position="31"/>
    </location>
</feature>